<dbReference type="SMART" id="SM00867">
    <property type="entry name" value="YceI"/>
    <property type="match status" value="1"/>
</dbReference>
<dbReference type="Proteomes" id="UP001595907">
    <property type="component" value="Unassembled WGS sequence"/>
</dbReference>
<protein>
    <submittedName>
        <fullName evidence="2">YceI family protein</fullName>
    </submittedName>
</protein>
<feature type="domain" description="Lipid/polyisoprenoid-binding YceI-like" evidence="1">
    <location>
        <begin position="5"/>
        <end position="175"/>
    </location>
</feature>
<comment type="caution">
    <text evidence="2">The sequence shown here is derived from an EMBL/GenBank/DDBJ whole genome shotgun (WGS) entry which is preliminary data.</text>
</comment>
<organism evidence="2 3">
    <name type="scientific">Ferruginibacter yonginensis</name>
    <dbReference type="NCBI Taxonomy" id="1310416"/>
    <lineage>
        <taxon>Bacteria</taxon>
        <taxon>Pseudomonadati</taxon>
        <taxon>Bacteroidota</taxon>
        <taxon>Chitinophagia</taxon>
        <taxon>Chitinophagales</taxon>
        <taxon>Chitinophagaceae</taxon>
        <taxon>Ferruginibacter</taxon>
    </lineage>
</organism>
<evidence type="ECO:0000259" key="1">
    <source>
        <dbReference type="SMART" id="SM00867"/>
    </source>
</evidence>
<dbReference type="SUPFAM" id="SSF101874">
    <property type="entry name" value="YceI-like"/>
    <property type="match status" value="1"/>
</dbReference>
<keyword evidence="3" id="KW-1185">Reference proteome</keyword>
<dbReference type="InterPro" id="IPR007372">
    <property type="entry name" value="Lipid/polyisoprenoid-bd_YceI"/>
</dbReference>
<dbReference type="PANTHER" id="PTHR34406:SF1">
    <property type="entry name" value="PROTEIN YCEI"/>
    <property type="match status" value="1"/>
</dbReference>
<dbReference type="RefSeq" id="WP_379709629.1">
    <property type="nucleotide sequence ID" value="NZ_JBHSCZ010000002.1"/>
</dbReference>
<dbReference type="InterPro" id="IPR036761">
    <property type="entry name" value="TTHA0802/YceI-like_sf"/>
</dbReference>
<proteinExistence type="predicted"/>
<dbReference type="Gene3D" id="2.40.128.110">
    <property type="entry name" value="Lipid/polyisoprenoid-binding, YceI-like"/>
    <property type="match status" value="1"/>
</dbReference>
<dbReference type="Pfam" id="PF04264">
    <property type="entry name" value="YceI"/>
    <property type="match status" value="1"/>
</dbReference>
<reference evidence="3" key="1">
    <citation type="journal article" date="2019" name="Int. J. Syst. Evol. Microbiol.">
        <title>The Global Catalogue of Microorganisms (GCM) 10K type strain sequencing project: providing services to taxonomists for standard genome sequencing and annotation.</title>
        <authorList>
            <consortium name="The Broad Institute Genomics Platform"/>
            <consortium name="The Broad Institute Genome Sequencing Center for Infectious Disease"/>
            <person name="Wu L."/>
            <person name="Ma J."/>
        </authorList>
    </citation>
    <scope>NUCLEOTIDE SEQUENCE [LARGE SCALE GENOMIC DNA]</scope>
    <source>
        <strain evidence="3">CECT 8289</strain>
    </source>
</reference>
<dbReference type="PANTHER" id="PTHR34406">
    <property type="entry name" value="PROTEIN YCEI"/>
    <property type="match status" value="1"/>
</dbReference>
<dbReference type="EMBL" id="JBHSCZ010000002">
    <property type="protein sequence ID" value="MFC4263278.1"/>
    <property type="molecule type" value="Genomic_DNA"/>
</dbReference>
<accession>A0ABV8QV74</accession>
<gene>
    <name evidence="2" type="ORF">ACFOWM_10340</name>
</gene>
<evidence type="ECO:0000313" key="2">
    <source>
        <dbReference type="EMBL" id="MFC4263278.1"/>
    </source>
</evidence>
<sequence>MATTTWALDPTHSDIQFKIKHLMITNVSGSFNLFDINATTEEEDFTKAAISFSAQVNSINTNNTQRDAHLVSADFFDAAQYPTINFVAKKADDVDHDGSYNLHGDLTIKGITKPVVLSVEFGGVTKDMYGNTKAGFTINGKINRTDFGLTWNAALETGGVLVSEDVKIMSEIQLIKQA</sequence>
<evidence type="ECO:0000313" key="3">
    <source>
        <dbReference type="Proteomes" id="UP001595907"/>
    </source>
</evidence>
<name>A0ABV8QV74_9BACT</name>